<keyword evidence="5 6" id="KW-0413">Isomerase</keyword>
<evidence type="ECO:0000313" key="9">
    <source>
        <dbReference type="EMBL" id="RLE49749.1"/>
    </source>
</evidence>
<evidence type="ECO:0000256" key="3">
    <source>
        <dbReference type="ARBA" id="ARBA00023029"/>
    </source>
</evidence>
<accession>A0A497ERD4</accession>
<dbReference type="InterPro" id="IPR003594">
    <property type="entry name" value="HATPase_dom"/>
</dbReference>
<dbReference type="GO" id="GO:0003677">
    <property type="term" value="F:DNA binding"/>
    <property type="evidence" value="ECO:0007669"/>
    <property type="project" value="UniProtKB-UniRule"/>
</dbReference>
<evidence type="ECO:0000256" key="2">
    <source>
        <dbReference type="ARBA" id="ARBA00022840"/>
    </source>
</evidence>
<name>A0A497ERD4_9CREN</name>
<dbReference type="GO" id="GO:0006260">
    <property type="term" value="P:DNA replication"/>
    <property type="evidence" value="ECO:0007669"/>
    <property type="project" value="UniProtKB-UniRule"/>
</dbReference>
<dbReference type="Proteomes" id="UP000278475">
    <property type="component" value="Unassembled WGS sequence"/>
</dbReference>
<evidence type="ECO:0000313" key="12">
    <source>
        <dbReference type="Proteomes" id="UP000278475"/>
    </source>
</evidence>
<dbReference type="Gene3D" id="3.30.565.10">
    <property type="entry name" value="Histidine kinase-like ATPase, C-terminal domain"/>
    <property type="match status" value="1"/>
</dbReference>
<dbReference type="InterPro" id="IPR020568">
    <property type="entry name" value="Ribosomal_Su5_D2-typ_SF"/>
</dbReference>
<dbReference type="InterPro" id="IPR036890">
    <property type="entry name" value="HATPase_C_sf"/>
</dbReference>
<keyword evidence="4 6" id="KW-0238">DNA-binding</keyword>
<feature type="binding site" evidence="6">
    <location>
        <begin position="104"/>
        <end position="111"/>
    </location>
    <ligand>
        <name>ATP</name>
        <dbReference type="ChEBI" id="CHEBI:30616"/>
    </ligand>
</feature>
<evidence type="ECO:0000313" key="11">
    <source>
        <dbReference type="Proteomes" id="UP000272051"/>
    </source>
</evidence>
<dbReference type="GO" id="GO:0003918">
    <property type="term" value="F:DNA topoisomerase type II (double strand cut, ATP-hydrolyzing) activity"/>
    <property type="evidence" value="ECO:0007669"/>
    <property type="project" value="UniProtKB-UniRule"/>
</dbReference>
<dbReference type="PANTHER" id="PTHR48444:SF1">
    <property type="entry name" value="DNA TOPOISOMERASE 6 SUBUNIT B"/>
    <property type="match status" value="1"/>
</dbReference>
<dbReference type="SUPFAM" id="SSF54211">
    <property type="entry name" value="Ribosomal protein S5 domain 2-like"/>
    <property type="match status" value="1"/>
</dbReference>
<dbReference type="Pfam" id="PF02518">
    <property type="entry name" value="HATPase_c"/>
    <property type="match status" value="1"/>
</dbReference>
<comment type="similarity">
    <text evidence="6">Belongs to the TOP6B family.</text>
</comment>
<feature type="binding site" evidence="6">
    <location>
        <position position="74"/>
    </location>
    <ligand>
        <name>ATP</name>
        <dbReference type="ChEBI" id="CHEBI:30616"/>
    </ligand>
</feature>
<dbReference type="EMBL" id="QMQV01000024">
    <property type="protein sequence ID" value="RLE49749.1"/>
    <property type="molecule type" value="Genomic_DNA"/>
</dbReference>
<dbReference type="SUPFAM" id="SSF46946">
    <property type="entry name" value="S13-like H2TH domain"/>
    <property type="match status" value="1"/>
</dbReference>
<dbReference type="Proteomes" id="UP000272051">
    <property type="component" value="Unassembled WGS sequence"/>
</dbReference>
<dbReference type="EMBL" id="QMQX01000036">
    <property type="protein sequence ID" value="RLE52778.1"/>
    <property type="molecule type" value="Genomic_DNA"/>
</dbReference>
<dbReference type="NCBIfam" id="TIGR01052">
    <property type="entry name" value="top6b"/>
    <property type="match status" value="1"/>
</dbReference>
<dbReference type="GO" id="GO:0005524">
    <property type="term" value="F:ATP binding"/>
    <property type="evidence" value="ECO:0007669"/>
    <property type="project" value="UniProtKB-UniRule"/>
</dbReference>
<feature type="binding site" evidence="6">
    <location>
        <position position="42"/>
    </location>
    <ligand>
        <name>ATP</name>
        <dbReference type="ChEBI" id="CHEBI:30616"/>
    </ligand>
</feature>
<evidence type="ECO:0000259" key="7">
    <source>
        <dbReference type="Pfam" id="PF02518"/>
    </source>
</evidence>
<feature type="binding site" evidence="6">
    <location>
        <begin position="95"/>
        <end position="96"/>
    </location>
    <ligand>
        <name>ATP</name>
        <dbReference type="ChEBI" id="CHEBI:30616"/>
    </ligand>
</feature>
<keyword evidence="1 6" id="KW-0547">Nucleotide-binding</keyword>
<gene>
    <name evidence="6" type="primary">top6B</name>
    <name evidence="9" type="ORF">DRJ31_03830</name>
    <name evidence="10" type="ORF">DRJ33_02870</name>
</gene>
<dbReference type="InterPro" id="IPR010979">
    <property type="entry name" value="Ribosomal_uS13-like_H2TH"/>
</dbReference>
<dbReference type="InterPro" id="IPR005734">
    <property type="entry name" value="TopoVI_B"/>
</dbReference>
<evidence type="ECO:0000256" key="1">
    <source>
        <dbReference type="ARBA" id="ARBA00022741"/>
    </source>
</evidence>
<feature type="domain" description="Histidine kinase/HSP90-like ATPase" evidence="7">
    <location>
        <begin position="32"/>
        <end position="117"/>
    </location>
</feature>
<dbReference type="HAMAP" id="MF_00322">
    <property type="entry name" value="Top6B"/>
    <property type="match status" value="1"/>
</dbReference>
<reference evidence="11 12" key="1">
    <citation type="submission" date="2018-06" db="EMBL/GenBank/DDBJ databases">
        <title>Extensive metabolic versatility and redundancy in microbially diverse, dynamic hydrothermal sediments.</title>
        <authorList>
            <person name="Dombrowski N."/>
            <person name="Teske A."/>
            <person name="Baker B.J."/>
        </authorList>
    </citation>
    <scope>NUCLEOTIDE SEQUENCE [LARGE SCALE GENOMIC DNA]</scope>
    <source>
        <strain evidence="10">B34_G17</strain>
        <strain evidence="9">B66_G16</strain>
    </source>
</reference>
<dbReference type="GO" id="GO:0006265">
    <property type="term" value="P:DNA topological change"/>
    <property type="evidence" value="ECO:0007669"/>
    <property type="project" value="UniProtKB-UniRule"/>
</dbReference>
<dbReference type="PIRSF" id="PIRSF006553">
    <property type="entry name" value="TopoVI_B"/>
    <property type="match status" value="1"/>
</dbReference>
<feature type="binding site" evidence="6">
    <location>
        <position position="425"/>
    </location>
    <ligand>
        <name>ATP</name>
        <dbReference type="ChEBI" id="CHEBI:30616"/>
    </ligand>
</feature>
<feature type="domain" description="DNA topoisomerase VI subunit B transducer" evidence="8">
    <location>
        <begin position="305"/>
        <end position="464"/>
    </location>
</feature>
<proteinExistence type="inferred from homology"/>
<evidence type="ECO:0000256" key="4">
    <source>
        <dbReference type="ARBA" id="ARBA00023125"/>
    </source>
</evidence>
<dbReference type="InterPro" id="IPR014721">
    <property type="entry name" value="Ribsml_uS5_D2-typ_fold_subgr"/>
</dbReference>
<comment type="function">
    <text evidence="6">Relaxes both positive and negative superturns and exhibits a strong decatenase activity.</text>
</comment>
<keyword evidence="3 6" id="KW-0799">Topoisomerase</keyword>
<sequence>MITREKFQAISPADFFYRNREIAGFDNPVRATYTIIRELVENALDACELYSIPPDVRVRLVSEGDSIYRIRVEDNGVGVPYEHLPSAFAQVLFGSKYTIRQSRGIFGLGGKMAILYGQITTHSPVKVISSTGGFEKYFFELMINIQENKPIIRKREILPNYTKWRGTIVEFRFEGDYARAKPKIIEYLKQTAIIVPYATLTFIDPDGVLYRFERSTTEMPPPPKEVKPHPHGVDVETVERMIQATRSTTLLDFLANSFHRVGYAIAKKFLKKYGFPLNKDPKNLSSKEIVELVNALKKFDDFLPPDPTSLSPIGAALLRQGIEKEFKPEFVAAVQRKASSYSGHPFIVEAAIAYGGGIPQPTPGEILVFRFANKIPLLYDLHSDVTMKVIRKIKWTRYRIDLNTMPIAFFVHVCATKIPYKTVGKEYIADQPEVEYEIEWALKSCARQLRNYLSKKEKTMIMQKKIDIYGKYLPLIAQFSAELAEAPNKVDLERVIRRVIPIHAPQPRSSSADKAS</sequence>
<protein>
    <recommendedName>
        <fullName evidence="6">Type 2 DNA topoisomerase 6 subunit B</fullName>
        <ecNumber evidence="6">5.6.2.2</ecNumber>
    </recommendedName>
    <alternativeName>
        <fullName evidence="6">Type II DNA topoisomerase VI subunit B</fullName>
        <shortName evidence="6">TopoVI-B</shortName>
    </alternativeName>
</protein>
<dbReference type="AlphaFoldDB" id="A0A497ERD4"/>
<evidence type="ECO:0000259" key="8">
    <source>
        <dbReference type="Pfam" id="PF09239"/>
    </source>
</evidence>
<dbReference type="SUPFAM" id="SSF55874">
    <property type="entry name" value="ATPase domain of HSP90 chaperone/DNA topoisomerase II/histidine kinase"/>
    <property type="match status" value="1"/>
</dbReference>
<organism evidence="9 12">
    <name type="scientific">Thermoproteota archaeon</name>
    <dbReference type="NCBI Taxonomy" id="2056631"/>
    <lineage>
        <taxon>Archaea</taxon>
        <taxon>Thermoproteota</taxon>
    </lineage>
</organism>
<comment type="caution">
    <text evidence="9">The sequence shown here is derived from an EMBL/GenBank/DDBJ whole genome shotgun (WGS) entry which is preliminary data.</text>
</comment>
<evidence type="ECO:0000256" key="6">
    <source>
        <dbReference type="HAMAP-Rule" id="MF_00322"/>
    </source>
</evidence>
<comment type="catalytic activity">
    <reaction evidence="6">
        <text>ATP-dependent breakage, passage and rejoining of double-stranded DNA.</text>
        <dbReference type="EC" id="5.6.2.2"/>
    </reaction>
</comment>
<dbReference type="CDD" id="cd00823">
    <property type="entry name" value="TopoIIB_Trans"/>
    <property type="match status" value="1"/>
</dbReference>
<dbReference type="PANTHER" id="PTHR48444">
    <property type="entry name" value="DNA TOPOISOMERASE 6 SUBUNIT B"/>
    <property type="match status" value="1"/>
</dbReference>
<dbReference type="InterPro" id="IPR015320">
    <property type="entry name" value="TopoVI_B_transducer"/>
</dbReference>
<dbReference type="Gene3D" id="1.10.8.50">
    <property type="match status" value="1"/>
</dbReference>
<dbReference type="Pfam" id="PF09239">
    <property type="entry name" value="Topo-VIb_trans"/>
    <property type="match status" value="1"/>
</dbReference>
<dbReference type="NCBIfam" id="NF003218">
    <property type="entry name" value="PRK04184.1"/>
    <property type="match status" value="1"/>
</dbReference>
<keyword evidence="2 6" id="KW-0067">ATP-binding</keyword>
<dbReference type="EC" id="5.6.2.2" evidence="6"/>
<comment type="subunit">
    <text evidence="6">Homodimer. Heterotetramer of two Top6A and two Top6B chains.</text>
</comment>
<evidence type="ECO:0000313" key="10">
    <source>
        <dbReference type="EMBL" id="RLE52778.1"/>
    </source>
</evidence>
<dbReference type="Gene3D" id="3.30.230.10">
    <property type="match status" value="1"/>
</dbReference>
<evidence type="ECO:0000256" key="5">
    <source>
        <dbReference type="ARBA" id="ARBA00023235"/>
    </source>
</evidence>